<name>A0A8J2MFC6_9HEXA</name>
<dbReference type="PANTHER" id="PTHR23033:SF14">
    <property type="entry name" value="GLYCOPROTEIN-N-ACETYLGALACTOSAMINE 3-BETA-GALACTOSYLTRANSFERASE 1-RELATED"/>
    <property type="match status" value="1"/>
</dbReference>
<comment type="similarity">
    <text evidence="2">Belongs to the glycosyltransferase 31 family. Beta3-Gal-T subfamily.</text>
</comment>
<dbReference type="Proteomes" id="UP000708208">
    <property type="component" value="Unassembled WGS sequence"/>
</dbReference>
<gene>
    <name evidence="8" type="ORF">AFUS01_LOCUS46767</name>
</gene>
<keyword evidence="5 7" id="KW-1133">Transmembrane helix</keyword>
<keyword evidence="6 7" id="KW-0472">Membrane</keyword>
<sequence>MLFLPNTPLNKMSPFLAGLVIGCGISTVFRILGTNPYVSQVWEYAGTPPVASSKPGNATSNSEIQINYTIALKLNQEVRIICWIMTRPVNFTTKLEAVKKTWGKRCTKLLFFSSVTNAENADFERTKSYMSGGAGYVLSKESLIRFATISLHDYSHCYDGHGGPEDWQIGTCLQAVGVQAMDSRDRIERLDRFMPLDPIFLVNMKNKTQLSWYFDRSYYPHGWGLECEMSQMEMFIPEVKTFSDG</sequence>
<evidence type="ECO:0000313" key="8">
    <source>
        <dbReference type="EMBL" id="CAG7837696.1"/>
    </source>
</evidence>
<keyword evidence="3 7" id="KW-0812">Transmembrane</keyword>
<evidence type="ECO:0000256" key="2">
    <source>
        <dbReference type="ARBA" id="ARBA00006462"/>
    </source>
</evidence>
<accession>A0A8J2MFC6</accession>
<evidence type="ECO:0000256" key="4">
    <source>
        <dbReference type="ARBA" id="ARBA00022968"/>
    </source>
</evidence>
<organism evidence="8 9">
    <name type="scientific">Allacma fusca</name>
    <dbReference type="NCBI Taxonomy" id="39272"/>
    <lineage>
        <taxon>Eukaryota</taxon>
        <taxon>Metazoa</taxon>
        <taxon>Ecdysozoa</taxon>
        <taxon>Arthropoda</taxon>
        <taxon>Hexapoda</taxon>
        <taxon>Collembola</taxon>
        <taxon>Symphypleona</taxon>
        <taxon>Sminthuridae</taxon>
        <taxon>Allacma</taxon>
    </lineage>
</organism>
<evidence type="ECO:0000256" key="1">
    <source>
        <dbReference type="ARBA" id="ARBA00004606"/>
    </source>
</evidence>
<dbReference type="OrthoDB" id="414175at2759"/>
<evidence type="ECO:0000256" key="3">
    <source>
        <dbReference type="ARBA" id="ARBA00022692"/>
    </source>
</evidence>
<dbReference type="EMBL" id="CAJVCH010571511">
    <property type="protein sequence ID" value="CAG7837696.1"/>
    <property type="molecule type" value="Genomic_DNA"/>
</dbReference>
<evidence type="ECO:0000256" key="5">
    <source>
        <dbReference type="ARBA" id="ARBA00022989"/>
    </source>
</evidence>
<dbReference type="PANTHER" id="PTHR23033">
    <property type="entry name" value="BETA1,3-GALACTOSYLTRANSFERASE"/>
    <property type="match status" value="1"/>
</dbReference>
<evidence type="ECO:0000256" key="7">
    <source>
        <dbReference type="SAM" id="Phobius"/>
    </source>
</evidence>
<comment type="caution">
    <text evidence="8">The sequence shown here is derived from an EMBL/GenBank/DDBJ whole genome shotgun (WGS) entry which is preliminary data.</text>
</comment>
<comment type="subcellular location">
    <subcellularLocation>
        <location evidence="1">Membrane</location>
        <topology evidence="1">Single-pass type II membrane protein</topology>
    </subcellularLocation>
</comment>
<protein>
    <recommendedName>
        <fullName evidence="10">Glycoprotein-N-acetylgalactosamine 3-beta-galactosyltransferase 1</fullName>
    </recommendedName>
</protein>
<evidence type="ECO:0000313" key="9">
    <source>
        <dbReference type="Proteomes" id="UP000708208"/>
    </source>
</evidence>
<proteinExistence type="inferred from homology"/>
<keyword evidence="9" id="KW-1185">Reference proteome</keyword>
<evidence type="ECO:0008006" key="10">
    <source>
        <dbReference type="Google" id="ProtNLM"/>
    </source>
</evidence>
<dbReference type="InterPro" id="IPR026050">
    <property type="entry name" value="C1GALT1/C1GALT1_chp1"/>
</dbReference>
<reference evidence="8" key="1">
    <citation type="submission" date="2021-06" db="EMBL/GenBank/DDBJ databases">
        <authorList>
            <person name="Hodson N. C."/>
            <person name="Mongue J. A."/>
            <person name="Jaron S. K."/>
        </authorList>
    </citation>
    <scope>NUCLEOTIDE SEQUENCE</scope>
</reference>
<keyword evidence="4" id="KW-0735">Signal-anchor</keyword>
<evidence type="ECO:0000256" key="6">
    <source>
        <dbReference type="ARBA" id="ARBA00023136"/>
    </source>
</evidence>
<dbReference type="AlphaFoldDB" id="A0A8J2MFC6"/>
<dbReference type="GO" id="GO:0016020">
    <property type="term" value="C:membrane"/>
    <property type="evidence" value="ECO:0007669"/>
    <property type="project" value="UniProtKB-SubCell"/>
</dbReference>
<dbReference type="GO" id="GO:0016263">
    <property type="term" value="F:glycoprotein-N-acetylgalactosamine 3-beta-galactosyltransferase activity"/>
    <property type="evidence" value="ECO:0007669"/>
    <property type="project" value="TreeGrafter"/>
</dbReference>
<feature type="transmembrane region" description="Helical" evidence="7">
    <location>
        <begin position="12"/>
        <end position="32"/>
    </location>
</feature>